<comment type="caution">
    <text evidence="12">The sequence shown here is derived from an EMBL/GenBank/DDBJ whole genome shotgun (WGS) entry which is preliminary data.</text>
</comment>
<dbReference type="GO" id="GO:0015031">
    <property type="term" value="P:protein transport"/>
    <property type="evidence" value="ECO:0007669"/>
    <property type="project" value="TreeGrafter"/>
</dbReference>
<evidence type="ECO:0000256" key="7">
    <source>
        <dbReference type="ARBA" id="ARBA00023136"/>
    </source>
</evidence>
<protein>
    <recommendedName>
        <fullName evidence="8">Sorting nexin-4</fullName>
    </recommendedName>
    <alternativeName>
        <fullName evidence="9">Autophagy-related protein 24</fullName>
    </alternativeName>
</protein>
<keyword evidence="4" id="KW-0813">Transport</keyword>
<gene>
    <name evidence="12" type="primary">SNX4</name>
    <name evidence="12" type="ORF">C6P40_000830</name>
</gene>
<dbReference type="GO" id="GO:0034727">
    <property type="term" value="P:piecemeal microautophagy of the nucleus"/>
    <property type="evidence" value="ECO:0007669"/>
    <property type="project" value="TreeGrafter"/>
</dbReference>
<dbReference type="InterPro" id="IPR036871">
    <property type="entry name" value="PX_dom_sf"/>
</dbReference>
<evidence type="ECO:0000256" key="2">
    <source>
        <dbReference type="ARBA" id="ARBA00004496"/>
    </source>
</evidence>
<evidence type="ECO:0000259" key="11">
    <source>
        <dbReference type="PROSITE" id="PS50195"/>
    </source>
</evidence>
<organism evidence="12 13">
    <name type="scientific">Pichia californica</name>
    <dbReference type="NCBI Taxonomy" id="460514"/>
    <lineage>
        <taxon>Eukaryota</taxon>
        <taxon>Fungi</taxon>
        <taxon>Dikarya</taxon>
        <taxon>Ascomycota</taxon>
        <taxon>Saccharomycotina</taxon>
        <taxon>Pichiomycetes</taxon>
        <taxon>Pichiales</taxon>
        <taxon>Pichiaceae</taxon>
        <taxon>Pichia</taxon>
    </lineage>
</organism>
<evidence type="ECO:0000256" key="4">
    <source>
        <dbReference type="ARBA" id="ARBA00022448"/>
    </source>
</evidence>
<dbReference type="Proteomes" id="UP000697127">
    <property type="component" value="Unassembled WGS sequence"/>
</dbReference>
<dbReference type="Gene3D" id="3.30.1520.10">
    <property type="entry name" value="Phox-like domain"/>
    <property type="match status" value="1"/>
</dbReference>
<evidence type="ECO:0000256" key="10">
    <source>
        <dbReference type="SAM" id="MobiDB-lite"/>
    </source>
</evidence>
<feature type="region of interest" description="Disordered" evidence="10">
    <location>
        <begin position="1"/>
        <end position="29"/>
    </location>
</feature>
<dbReference type="GO" id="GO:0061709">
    <property type="term" value="P:reticulophagy"/>
    <property type="evidence" value="ECO:0007669"/>
    <property type="project" value="TreeGrafter"/>
</dbReference>
<dbReference type="InterPro" id="IPR001683">
    <property type="entry name" value="PX_dom"/>
</dbReference>
<dbReference type="SMART" id="SM00312">
    <property type="entry name" value="PX"/>
    <property type="match status" value="1"/>
</dbReference>
<comment type="similarity">
    <text evidence="3">Belongs to the sorting nexin family.</text>
</comment>
<reference evidence="12" key="1">
    <citation type="submission" date="2020-11" db="EMBL/GenBank/DDBJ databases">
        <title>Kefir isolates.</title>
        <authorList>
            <person name="Marcisauskas S."/>
            <person name="Kim Y."/>
            <person name="Blasche S."/>
        </authorList>
    </citation>
    <scope>NUCLEOTIDE SEQUENCE</scope>
    <source>
        <strain evidence="12">Olga-1</strain>
    </source>
</reference>
<evidence type="ECO:0000256" key="6">
    <source>
        <dbReference type="ARBA" id="ARBA00023121"/>
    </source>
</evidence>
<dbReference type="InterPro" id="IPR027267">
    <property type="entry name" value="AH/BAR_dom_sf"/>
</dbReference>
<dbReference type="PANTHER" id="PTHR45949:SF2">
    <property type="entry name" value="SORTING NEXIN-4"/>
    <property type="match status" value="1"/>
</dbReference>
<proteinExistence type="inferred from homology"/>
<feature type="region of interest" description="Disordered" evidence="10">
    <location>
        <begin position="505"/>
        <end position="540"/>
    </location>
</feature>
<name>A0A9P6WMQ9_9ASCO</name>
<feature type="domain" description="PX" evidence="11">
    <location>
        <begin position="163"/>
        <end position="284"/>
    </location>
</feature>
<dbReference type="Gene3D" id="1.20.1270.60">
    <property type="entry name" value="Arfaptin homology (AH) domain/BAR domain"/>
    <property type="match status" value="1"/>
</dbReference>
<feature type="compositionally biased region" description="Low complexity" evidence="10">
    <location>
        <begin position="12"/>
        <end position="21"/>
    </location>
</feature>
<feature type="compositionally biased region" description="Polar residues" evidence="10">
    <location>
        <begin position="1"/>
        <end position="11"/>
    </location>
</feature>
<evidence type="ECO:0000256" key="3">
    <source>
        <dbReference type="ARBA" id="ARBA00010883"/>
    </source>
</evidence>
<keyword evidence="13" id="KW-1185">Reference proteome</keyword>
<dbReference type="GO" id="GO:0000422">
    <property type="term" value="P:autophagy of mitochondrion"/>
    <property type="evidence" value="ECO:0007669"/>
    <property type="project" value="TreeGrafter"/>
</dbReference>
<comment type="subcellular location">
    <subcellularLocation>
        <location evidence="2">Cytoplasm</location>
    </subcellularLocation>
    <subcellularLocation>
        <location evidence="1">Endomembrane system</location>
        <topology evidence="1">Peripheral membrane protein</topology>
    </subcellularLocation>
</comment>
<evidence type="ECO:0000256" key="9">
    <source>
        <dbReference type="ARBA" id="ARBA00041273"/>
    </source>
</evidence>
<evidence type="ECO:0000256" key="8">
    <source>
        <dbReference type="ARBA" id="ARBA00040748"/>
    </source>
</evidence>
<evidence type="ECO:0000256" key="5">
    <source>
        <dbReference type="ARBA" id="ARBA00022490"/>
    </source>
</evidence>
<dbReference type="GO" id="GO:0005769">
    <property type="term" value="C:early endosome"/>
    <property type="evidence" value="ECO:0007669"/>
    <property type="project" value="TreeGrafter"/>
</dbReference>
<dbReference type="AlphaFoldDB" id="A0A9P6WMQ9"/>
<evidence type="ECO:0000313" key="12">
    <source>
        <dbReference type="EMBL" id="KAG0688553.1"/>
    </source>
</evidence>
<dbReference type="Pfam" id="PF00787">
    <property type="entry name" value="PX"/>
    <property type="match status" value="1"/>
</dbReference>
<dbReference type="PROSITE" id="PS50195">
    <property type="entry name" value="PX"/>
    <property type="match status" value="1"/>
</dbReference>
<keyword evidence="7" id="KW-0472">Membrane</keyword>
<keyword evidence="6" id="KW-0446">Lipid-binding</keyword>
<feature type="compositionally biased region" description="Low complexity" evidence="10">
    <location>
        <begin position="505"/>
        <end position="531"/>
    </location>
</feature>
<dbReference type="PANTHER" id="PTHR45949">
    <property type="entry name" value="SORTING NEXIN-4"/>
    <property type="match status" value="1"/>
</dbReference>
<dbReference type="SUPFAM" id="SSF64268">
    <property type="entry name" value="PX domain"/>
    <property type="match status" value="1"/>
</dbReference>
<keyword evidence="5" id="KW-0963">Cytoplasm</keyword>
<evidence type="ECO:0000256" key="1">
    <source>
        <dbReference type="ARBA" id="ARBA00004184"/>
    </source>
</evidence>
<dbReference type="GO" id="GO:0032456">
    <property type="term" value="P:endocytic recycling"/>
    <property type="evidence" value="ECO:0007669"/>
    <property type="project" value="TreeGrafter"/>
</dbReference>
<evidence type="ECO:0000313" key="13">
    <source>
        <dbReference type="Proteomes" id="UP000697127"/>
    </source>
</evidence>
<dbReference type="GO" id="GO:0000407">
    <property type="term" value="C:phagophore assembly site"/>
    <property type="evidence" value="ECO:0007669"/>
    <property type="project" value="TreeGrafter"/>
</dbReference>
<sequence length="657" mass="75731">MSEDPFTSVQWDDNNTTTPTNNDDDNNNIIEHDHDNILKDEIIDYSESNNENEINTNAYTSDSTGDGNSIVPLQSKTNSISLHNTDLNNNDLEGSDLITQTMILGAEKEENENIKTPEETVIQDNGDIVNDISTSTEIETNKDLINDETSSIHTKSKTLDISYELNIKIVNPITEHQGSNSFTIYHVEIETNNPRFNKKKFTIIRRYSDFDTLYQCLTFDHPTLLIPPLPNKQRLEYIKGGRFTDEFVFKRCSSLNIFINRIIKHPILSKSEVLMIFLENNDSWNIYKSDLHLNDISSIVHSNPSVEGVTDFLMNSFKKPHVESKYSKTFKEIDHQRLNLQDNLNKIDKIYSKVVNKQDSISKELNLFGDEFSKLTVLLNNDFSGKHRKQEELDDQTKQMVDEFKCFSENLKNSGEYYNELNKFIEFNYLNNLKDLEHYLISLGNLIKLKDNKIVDYEMLDNYLEKAITERDNLIHGGSLTSTTEGTISYLSRKFESFTGLKGSSLLPSTSTSNSTPGSSTSAPPASNGTSYSDPSSTSNLVHERIEKLNERISLLEKEKIKAKKIYEKFEKDLIEEWSQFKKIKDDEISDSLNELSEEYTKLYSKSYNDWNKFNINESNIKFENKLNDETRDKYFNHSAVMENDEEIKDLLKGMDI</sequence>
<accession>A0A9P6WMQ9</accession>
<dbReference type="EMBL" id="PUHW01000142">
    <property type="protein sequence ID" value="KAG0688553.1"/>
    <property type="molecule type" value="Genomic_DNA"/>
</dbReference>
<dbReference type="OrthoDB" id="205639at2759"/>
<dbReference type="GO" id="GO:0035091">
    <property type="term" value="F:phosphatidylinositol binding"/>
    <property type="evidence" value="ECO:0007669"/>
    <property type="project" value="InterPro"/>
</dbReference>